<dbReference type="InterPro" id="IPR023213">
    <property type="entry name" value="CAT-like_dom_sf"/>
</dbReference>
<proteinExistence type="predicted"/>
<dbReference type="AlphaFoldDB" id="A0ABC8LHS4"/>
<dbReference type="PANTHER" id="PTHR31896">
    <property type="entry name" value="FAMILY REGULATORY PROTEIN, PUTATIVE (AFU_ORTHOLOGUE AFUA_3G14730)-RELATED"/>
    <property type="match status" value="1"/>
</dbReference>
<keyword evidence="1" id="KW-0808">Transferase</keyword>
<dbReference type="GO" id="GO:0016740">
    <property type="term" value="F:transferase activity"/>
    <property type="evidence" value="ECO:0007669"/>
    <property type="project" value="UniProtKB-KW"/>
</dbReference>
<dbReference type="PANTHER" id="PTHR31896:SF31">
    <property type="entry name" value="HXXXD-TYPE ACYL-TRANSFERASE FAMILY PROTEIN"/>
    <property type="match status" value="1"/>
</dbReference>
<keyword evidence="3" id="KW-1185">Reference proteome</keyword>
<reference evidence="2 3" key="1">
    <citation type="submission" date="2022-03" db="EMBL/GenBank/DDBJ databases">
        <authorList>
            <person name="Macdonald S."/>
            <person name="Ahmed S."/>
            <person name="Newling K."/>
        </authorList>
    </citation>
    <scope>NUCLEOTIDE SEQUENCE [LARGE SCALE GENOMIC DNA]</scope>
</reference>
<organism evidence="2 3">
    <name type="scientific">Eruca vesicaria subsp. sativa</name>
    <name type="common">Garden rocket</name>
    <name type="synonym">Eruca sativa</name>
    <dbReference type="NCBI Taxonomy" id="29727"/>
    <lineage>
        <taxon>Eukaryota</taxon>
        <taxon>Viridiplantae</taxon>
        <taxon>Streptophyta</taxon>
        <taxon>Embryophyta</taxon>
        <taxon>Tracheophyta</taxon>
        <taxon>Spermatophyta</taxon>
        <taxon>Magnoliopsida</taxon>
        <taxon>eudicotyledons</taxon>
        <taxon>Gunneridae</taxon>
        <taxon>Pentapetalae</taxon>
        <taxon>rosids</taxon>
        <taxon>malvids</taxon>
        <taxon>Brassicales</taxon>
        <taxon>Brassicaceae</taxon>
        <taxon>Brassiceae</taxon>
        <taxon>Eruca</taxon>
    </lineage>
</organism>
<evidence type="ECO:0000313" key="2">
    <source>
        <dbReference type="EMBL" id="CAH8383055.1"/>
    </source>
</evidence>
<dbReference type="Pfam" id="PF02458">
    <property type="entry name" value="Transferase"/>
    <property type="match status" value="1"/>
</dbReference>
<evidence type="ECO:0000313" key="3">
    <source>
        <dbReference type="Proteomes" id="UP001642260"/>
    </source>
</evidence>
<dbReference type="EMBL" id="CAKOAT010574042">
    <property type="protein sequence ID" value="CAH8383055.1"/>
    <property type="molecule type" value="Genomic_DNA"/>
</dbReference>
<comment type="caution">
    <text evidence="2">The sequence shown here is derived from an EMBL/GenBank/DDBJ whole genome shotgun (WGS) entry which is preliminary data.</text>
</comment>
<dbReference type="InterPro" id="IPR051283">
    <property type="entry name" value="Sec_Metabolite_Acyltrans"/>
</dbReference>
<protein>
    <recommendedName>
        <fullName evidence="4">Acetyltransferase</fullName>
    </recommendedName>
</protein>
<evidence type="ECO:0000256" key="1">
    <source>
        <dbReference type="ARBA" id="ARBA00022679"/>
    </source>
</evidence>
<name>A0ABC8LHS4_ERUVS</name>
<accession>A0ABC8LHS4</accession>
<sequence>MADVTVISSSIVRPQNINQCSRTKIHLTPFDLNLLYVDYPQRGLLFHKPDPETHFISRLKTSLSTALEIYFPFSGRLVKVENLDDNTVSFYIDCDEHGSSGAKFVHAESKSLSGSDILQPHGSVPHFMSHFFPSVGVKSINGLTEPLLALQVTEMKDGVFISFGYNHMVADGASIWSFFNTWSKICSAGYDNDHYSPLKLRGWFLDGVSFPIRIPASETVVASFPSQETYFPAAMNQRVFHFTKRNLSYLKTKANNEGGSSDLVISSLQALSAHLWRSIVRHCGMSREEETHCKLAVDFRQRLNPPLEKECFGNAILLGVATVTVGELLDHQMGWAALQLNKMVRSQTDEKFKSFAKNWVRNVKIPKKGGGSPMEFDSVVMSSSPWFDVYGNDFGWGKPIAARAGPGNSTRGKLVLFQGIEQGSIDVHATLWSHVLVKLLADLEFLENVTITCL</sequence>
<gene>
    <name evidence="2" type="ORF">ERUC_LOCUS35538</name>
</gene>
<dbReference type="Proteomes" id="UP001642260">
    <property type="component" value="Unassembled WGS sequence"/>
</dbReference>
<dbReference type="Gene3D" id="3.30.559.10">
    <property type="entry name" value="Chloramphenicol acetyltransferase-like domain"/>
    <property type="match status" value="2"/>
</dbReference>
<evidence type="ECO:0008006" key="4">
    <source>
        <dbReference type="Google" id="ProtNLM"/>
    </source>
</evidence>